<comment type="caution">
    <text evidence="4">The sequence shown here is derived from an EMBL/GenBank/DDBJ whole genome shotgun (WGS) entry which is preliminary data.</text>
</comment>
<reference evidence="5" key="1">
    <citation type="submission" date="2014-07" db="EMBL/GenBank/DDBJ databases">
        <title>Genome sequencing of plant-pathogenic Streptomyces species.</title>
        <authorList>
            <person name="Harrison J."/>
            <person name="Sapp M."/>
            <person name="Thwaites R."/>
            <person name="Studholme D.J."/>
        </authorList>
    </citation>
    <scope>NUCLEOTIDE SEQUENCE [LARGE SCALE GENOMIC DNA]</scope>
    <source>
        <strain evidence="5">NCPPB 4445</strain>
    </source>
</reference>
<dbReference type="AlphaFoldDB" id="A0A0L0KL65"/>
<dbReference type="InterPro" id="IPR025326">
    <property type="entry name" value="DUF4232"/>
</dbReference>
<dbReference type="OrthoDB" id="3253417at2"/>
<keyword evidence="2" id="KW-0732">Signal</keyword>
<name>A0A0L0KL65_9ACTN</name>
<dbReference type="PROSITE" id="PS51257">
    <property type="entry name" value="PROKAR_LIPOPROTEIN"/>
    <property type="match status" value="1"/>
</dbReference>
<dbReference type="RefSeq" id="WP_050370079.1">
    <property type="nucleotide sequence ID" value="NZ_KQ257808.1"/>
</dbReference>
<dbReference type="PATRIC" id="fig|42234.21.peg.1722"/>
<evidence type="ECO:0000313" key="5">
    <source>
        <dbReference type="Proteomes" id="UP000037151"/>
    </source>
</evidence>
<sequence>MRAVPLRLSVAAFSAALLLSACSGGGDDDKNADSGTTPSASAPAVGGSTCAVDKLDTQAGPVNAAPGVGDSGNVTFTITNTGDECSLAGFPKVQLKAGDTSVAVPQDPAAVAQTVPLPAQGTASFTITYTRGDGDKAIAAKKLEFGLAEGSGKEFDWSYGDVVLKDTKTPDATVSGFQQAGD</sequence>
<feature type="signal peptide" evidence="2">
    <location>
        <begin position="1"/>
        <end position="23"/>
    </location>
</feature>
<feature type="region of interest" description="Disordered" evidence="1">
    <location>
        <begin position="27"/>
        <end position="46"/>
    </location>
</feature>
<feature type="domain" description="DUF4232" evidence="3">
    <location>
        <begin position="50"/>
        <end position="175"/>
    </location>
</feature>
<dbReference type="Proteomes" id="UP000037151">
    <property type="component" value="Unassembled WGS sequence"/>
</dbReference>
<organism evidence="4 5">
    <name type="scientific">Streptomyces acidiscabies</name>
    <dbReference type="NCBI Taxonomy" id="42234"/>
    <lineage>
        <taxon>Bacteria</taxon>
        <taxon>Bacillati</taxon>
        <taxon>Actinomycetota</taxon>
        <taxon>Actinomycetes</taxon>
        <taxon>Kitasatosporales</taxon>
        <taxon>Streptomycetaceae</taxon>
        <taxon>Streptomyces</taxon>
    </lineage>
</organism>
<evidence type="ECO:0000256" key="1">
    <source>
        <dbReference type="SAM" id="MobiDB-lite"/>
    </source>
</evidence>
<gene>
    <name evidence="4" type="ORF">IQ63_08340</name>
</gene>
<accession>A0A0L0KL65</accession>
<evidence type="ECO:0000256" key="2">
    <source>
        <dbReference type="SAM" id="SignalP"/>
    </source>
</evidence>
<evidence type="ECO:0000259" key="3">
    <source>
        <dbReference type="Pfam" id="PF14016"/>
    </source>
</evidence>
<feature type="chain" id="PRO_5038522120" description="DUF4232 domain-containing protein" evidence="2">
    <location>
        <begin position="24"/>
        <end position="182"/>
    </location>
</feature>
<dbReference type="Pfam" id="PF14016">
    <property type="entry name" value="DUF4232"/>
    <property type="match status" value="1"/>
</dbReference>
<protein>
    <recommendedName>
        <fullName evidence="3">DUF4232 domain-containing protein</fullName>
    </recommendedName>
</protein>
<dbReference type="EMBL" id="JPPY01000046">
    <property type="protein sequence ID" value="KND38355.1"/>
    <property type="molecule type" value="Genomic_DNA"/>
</dbReference>
<evidence type="ECO:0000313" key="4">
    <source>
        <dbReference type="EMBL" id="KND38355.1"/>
    </source>
</evidence>
<proteinExistence type="predicted"/>